<feature type="transmembrane region" description="Helical" evidence="1">
    <location>
        <begin position="336"/>
        <end position="354"/>
    </location>
</feature>
<keyword evidence="1" id="KW-1133">Transmembrane helix</keyword>
<feature type="transmembrane region" description="Helical" evidence="1">
    <location>
        <begin position="403"/>
        <end position="424"/>
    </location>
</feature>
<organism evidence="2">
    <name type="scientific">uncultured Thermomicrobiales bacterium</name>
    <dbReference type="NCBI Taxonomy" id="1645740"/>
    <lineage>
        <taxon>Bacteria</taxon>
        <taxon>Pseudomonadati</taxon>
        <taxon>Thermomicrobiota</taxon>
        <taxon>Thermomicrobia</taxon>
        <taxon>Thermomicrobiales</taxon>
        <taxon>environmental samples</taxon>
    </lineage>
</organism>
<feature type="transmembrane region" description="Helical" evidence="1">
    <location>
        <begin position="305"/>
        <end position="324"/>
    </location>
</feature>
<feature type="transmembrane region" description="Helical" evidence="1">
    <location>
        <begin position="160"/>
        <end position="179"/>
    </location>
</feature>
<evidence type="ECO:0000313" key="2">
    <source>
        <dbReference type="EMBL" id="CAA9544183.1"/>
    </source>
</evidence>
<feature type="transmembrane region" description="Helical" evidence="1">
    <location>
        <begin position="118"/>
        <end position="139"/>
    </location>
</feature>
<evidence type="ECO:0000256" key="1">
    <source>
        <dbReference type="SAM" id="Phobius"/>
    </source>
</evidence>
<proteinExistence type="predicted"/>
<feature type="transmembrane region" description="Helical" evidence="1">
    <location>
        <begin position="87"/>
        <end position="106"/>
    </location>
</feature>
<name>A0A6J4U9R4_9BACT</name>
<dbReference type="EMBL" id="CADCWG010000068">
    <property type="protein sequence ID" value="CAA9544183.1"/>
    <property type="molecule type" value="Genomic_DNA"/>
</dbReference>
<feature type="transmembrane region" description="Helical" evidence="1">
    <location>
        <begin position="375"/>
        <end position="397"/>
    </location>
</feature>
<keyword evidence="1" id="KW-0812">Transmembrane</keyword>
<sequence length="451" mass="45509">MAGADIRHDSRDGRGRAVGYLAGVTGGALTALAGALLYPSIVLALFVSGFTGSLATVGWVVALGTLLWVLPSLLARNALAGRRKLPWLLGASLVRLAAVGLLAFVASSADRLSDGQVLRTFFVCYATYALAGGLAARLSADVAVRAVDPHRLGGYLGQRALLALLAAFATGLLVARVLGDEGLDGAAGYTVLFVAAAIALLGAGFFEARQREPRRAPAPVRPAGTGLSALGGPGALRTVGFRLVLAAAALADPFFVVYAVRELGVPVAYAGGYLAALVAAQALAGPLWAAVAARRGTKGVLQGAALCRLLAPLIALTVPTLADTPLWADNVADSRALPWAFGLVYVAIGAALAAQARGHHAYLLDVSGRAAGRPGAAAPSNAVVALAALAAVVGGVIADRFGFDRAFLVAAGVALAAVLASGALPEGAARPRPVAAAWRRTRPVVDRRVGG</sequence>
<dbReference type="PANTHER" id="PTHR23526:SF1">
    <property type="entry name" value="MAJOR FACILITATOR SUPERFAMILY MFS_1"/>
    <property type="match status" value="1"/>
</dbReference>
<dbReference type="PANTHER" id="PTHR23526">
    <property type="entry name" value="INTEGRAL MEMBRANE TRANSPORT PROTEIN-RELATED"/>
    <property type="match status" value="1"/>
</dbReference>
<accession>A0A6J4U9R4</accession>
<keyword evidence="1" id="KW-0472">Membrane</keyword>
<dbReference type="SUPFAM" id="SSF103473">
    <property type="entry name" value="MFS general substrate transporter"/>
    <property type="match status" value="1"/>
</dbReference>
<feature type="transmembrane region" description="Helical" evidence="1">
    <location>
        <begin position="272"/>
        <end position="293"/>
    </location>
</feature>
<protein>
    <recommendedName>
        <fullName evidence="3">Major facilitator superfamily (MFS) profile domain-containing protein</fullName>
    </recommendedName>
</protein>
<evidence type="ECO:0008006" key="3">
    <source>
        <dbReference type="Google" id="ProtNLM"/>
    </source>
</evidence>
<reference evidence="2" key="1">
    <citation type="submission" date="2020-02" db="EMBL/GenBank/DDBJ databases">
        <authorList>
            <person name="Meier V. D."/>
        </authorList>
    </citation>
    <scope>NUCLEOTIDE SEQUENCE</scope>
    <source>
        <strain evidence="2">AVDCRST_MAG49</strain>
    </source>
</reference>
<dbReference type="AlphaFoldDB" id="A0A6J4U9R4"/>
<feature type="transmembrane region" description="Helical" evidence="1">
    <location>
        <begin position="53"/>
        <end position="75"/>
    </location>
</feature>
<feature type="transmembrane region" description="Helical" evidence="1">
    <location>
        <begin position="185"/>
        <end position="206"/>
    </location>
</feature>
<feature type="transmembrane region" description="Helical" evidence="1">
    <location>
        <begin position="20"/>
        <end position="47"/>
    </location>
</feature>
<dbReference type="InterPro" id="IPR036259">
    <property type="entry name" value="MFS_trans_sf"/>
</dbReference>
<gene>
    <name evidence="2" type="ORF">AVDCRST_MAG49-1280</name>
</gene>
<dbReference type="Gene3D" id="1.20.1250.20">
    <property type="entry name" value="MFS general substrate transporter like domains"/>
    <property type="match status" value="1"/>
</dbReference>
<dbReference type="InterPro" id="IPR052528">
    <property type="entry name" value="Sugar_transport-like"/>
</dbReference>
<feature type="transmembrane region" description="Helical" evidence="1">
    <location>
        <begin position="239"/>
        <end position="260"/>
    </location>
</feature>